<evidence type="ECO:0000256" key="1">
    <source>
        <dbReference type="ARBA" id="ARBA00008918"/>
    </source>
</evidence>
<organism evidence="5 6">
    <name type="scientific">Pseudomonas luteola</name>
    <dbReference type="NCBI Taxonomy" id="47886"/>
    <lineage>
        <taxon>Bacteria</taxon>
        <taxon>Pseudomonadati</taxon>
        <taxon>Pseudomonadota</taxon>
        <taxon>Gammaproteobacteria</taxon>
        <taxon>Pseudomonadales</taxon>
        <taxon>Pseudomonadaceae</taxon>
        <taxon>Pseudomonas</taxon>
    </lineage>
</organism>
<dbReference type="InterPro" id="IPR023393">
    <property type="entry name" value="START-like_dom_sf"/>
</dbReference>
<dbReference type="Proteomes" id="UP000626180">
    <property type="component" value="Unassembled WGS sequence"/>
</dbReference>
<name>A0A2X2EHY9_PSELU</name>
<dbReference type="PANTHER" id="PTHR33824">
    <property type="entry name" value="POLYKETIDE CYCLASE/DEHYDRASE AND LIPID TRANSPORT SUPERFAMILY PROTEIN"/>
    <property type="match status" value="1"/>
</dbReference>
<reference evidence="5 6" key="1">
    <citation type="submission" date="2018-06" db="EMBL/GenBank/DDBJ databases">
        <authorList>
            <consortium name="Pathogen Informatics"/>
            <person name="Doyle S."/>
        </authorList>
    </citation>
    <scope>NUCLEOTIDE SEQUENCE [LARGE SCALE GENOMIC DNA]</scope>
    <source>
        <strain evidence="5 6">NCTC11842</strain>
    </source>
</reference>
<comment type="similarity">
    <text evidence="1">Belongs to the ribosome association toxin RatA family.</text>
</comment>
<evidence type="ECO:0000313" key="6">
    <source>
        <dbReference type="Proteomes" id="UP000250443"/>
    </source>
</evidence>
<dbReference type="EMBL" id="UAUF01000012">
    <property type="protein sequence ID" value="SPZ07799.1"/>
    <property type="molecule type" value="Genomic_DNA"/>
</dbReference>
<dbReference type="AlphaFoldDB" id="A0A2X2EHY9"/>
<evidence type="ECO:0000256" key="2">
    <source>
        <dbReference type="ARBA" id="ARBA00022649"/>
    </source>
</evidence>
<reference evidence="4 7" key="2">
    <citation type="submission" date="2020-10" db="EMBL/GenBank/DDBJ databases">
        <title>Genome sequences of Pseudomonas isolates.</title>
        <authorList>
            <person name="Wessels L."/>
            <person name="Reich F."/>
            <person name="Hammerl J."/>
        </authorList>
    </citation>
    <scope>NUCLEOTIDE SEQUENCE [LARGE SCALE GENOMIC DNA]</scope>
    <source>
        <strain evidence="4 7">20-MO00624-0</strain>
    </source>
</reference>
<keyword evidence="2" id="KW-1277">Toxin-antitoxin system</keyword>
<dbReference type="EMBL" id="JADMCD010000009">
    <property type="protein sequence ID" value="MBF8642393.1"/>
    <property type="molecule type" value="Genomic_DNA"/>
</dbReference>
<evidence type="ECO:0000259" key="3">
    <source>
        <dbReference type="Pfam" id="PF03364"/>
    </source>
</evidence>
<dbReference type="InterPro" id="IPR005031">
    <property type="entry name" value="COQ10_START"/>
</dbReference>
<keyword evidence="7" id="KW-1185">Reference proteome</keyword>
<evidence type="ECO:0000313" key="5">
    <source>
        <dbReference type="EMBL" id="SPZ07799.1"/>
    </source>
</evidence>
<sequence>MLGRRATRNSHLSDRVQNVGGLERVASLTGGGLLLIKGLRQGGLLGVARMAVGALALYRGYSGHCAAKQALSHSEFERQLMRDYHWKNAKTESCCVVINRPKDELYQFWRNFKNLPAFMELIQRIDILDDKRSHWVIQGPTGPLEWDSVITEDEPGNLIGWRSIAGGDLNTMGWVAFNERPDGSTEVETLIAYDPPGGVLGHSLAKIMKRDPASQASRDLTHLKRLMESAASATQTVTVTGNASLTDPSPVG</sequence>
<proteinExistence type="inferred from homology"/>
<evidence type="ECO:0000313" key="4">
    <source>
        <dbReference type="EMBL" id="MBF8642393.1"/>
    </source>
</evidence>
<protein>
    <submittedName>
        <fullName evidence="5">Predicted integral membrane protein</fullName>
    </submittedName>
    <submittedName>
        <fullName evidence="4">SRPBCC family protein</fullName>
    </submittedName>
</protein>
<dbReference type="SUPFAM" id="SSF55961">
    <property type="entry name" value="Bet v1-like"/>
    <property type="match status" value="1"/>
</dbReference>
<dbReference type="PANTHER" id="PTHR33824:SF7">
    <property type="entry name" value="POLYKETIDE CYCLASE_DEHYDRASE AND LIPID TRANSPORT SUPERFAMILY PROTEIN"/>
    <property type="match status" value="1"/>
</dbReference>
<dbReference type="Pfam" id="PF03364">
    <property type="entry name" value="Polyketide_cyc"/>
    <property type="match status" value="1"/>
</dbReference>
<dbReference type="CDD" id="cd07817">
    <property type="entry name" value="SRPBCC_8"/>
    <property type="match status" value="1"/>
</dbReference>
<feature type="domain" description="Coenzyme Q-binding protein COQ10 START" evidence="3">
    <location>
        <begin position="98"/>
        <end position="220"/>
    </location>
</feature>
<dbReference type="Proteomes" id="UP000250443">
    <property type="component" value="Unassembled WGS sequence"/>
</dbReference>
<accession>A0A2X2EHY9</accession>
<dbReference type="Gene3D" id="3.30.530.20">
    <property type="match status" value="1"/>
</dbReference>
<gene>
    <name evidence="4" type="ORF">IRZ65_17080</name>
    <name evidence="5" type="ORF">NCTC11842_02511</name>
</gene>
<dbReference type="RefSeq" id="WP_010794721.1">
    <property type="nucleotide sequence ID" value="NZ_CP069262.1"/>
</dbReference>
<dbReference type="InterPro" id="IPR047137">
    <property type="entry name" value="ORF3"/>
</dbReference>
<evidence type="ECO:0000313" key="7">
    <source>
        <dbReference type="Proteomes" id="UP000626180"/>
    </source>
</evidence>